<dbReference type="OrthoDB" id="3156891at2759"/>
<dbReference type="Gene3D" id="2.100.10.30">
    <property type="entry name" value="Jacalin-like lectin domain"/>
    <property type="match status" value="2"/>
</dbReference>
<dbReference type="InterPro" id="IPR036404">
    <property type="entry name" value="Jacalin-like_lectin_dom_sf"/>
</dbReference>
<dbReference type="PANTHER" id="PTHR33589">
    <property type="entry name" value="OS11G0524900 PROTEIN"/>
    <property type="match status" value="1"/>
</dbReference>
<dbReference type="Pfam" id="PF01419">
    <property type="entry name" value="Jacalin"/>
    <property type="match status" value="2"/>
</dbReference>
<keyword evidence="2" id="KW-0430">Lectin</keyword>
<organism evidence="4 5">
    <name type="scientific">Rhizoctonia solani 123E</name>
    <dbReference type="NCBI Taxonomy" id="1423351"/>
    <lineage>
        <taxon>Eukaryota</taxon>
        <taxon>Fungi</taxon>
        <taxon>Dikarya</taxon>
        <taxon>Basidiomycota</taxon>
        <taxon>Agaricomycotina</taxon>
        <taxon>Agaricomycetes</taxon>
        <taxon>Cantharellales</taxon>
        <taxon>Ceratobasidiaceae</taxon>
        <taxon>Rhizoctonia</taxon>
    </lineage>
</organism>
<dbReference type="PROSITE" id="PS51752">
    <property type="entry name" value="JACALIN_LECTIN"/>
    <property type="match status" value="1"/>
</dbReference>
<evidence type="ECO:0000256" key="1">
    <source>
        <dbReference type="ARBA" id="ARBA00022729"/>
    </source>
</evidence>
<dbReference type="Proteomes" id="UP000027456">
    <property type="component" value="Unassembled WGS sequence"/>
</dbReference>
<dbReference type="AlphaFoldDB" id="A0A074S9W6"/>
<keyword evidence="5" id="KW-1185">Reference proteome</keyword>
<dbReference type="PANTHER" id="PTHR33589:SF3">
    <property type="entry name" value="ZYMOGEN GRANULE MEMBRANE PROTEIN 16-LIKE"/>
    <property type="match status" value="1"/>
</dbReference>
<gene>
    <name evidence="4" type="ORF">V565_181530</name>
</gene>
<proteinExistence type="predicted"/>
<evidence type="ECO:0000256" key="2">
    <source>
        <dbReference type="ARBA" id="ARBA00022734"/>
    </source>
</evidence>
<dbReference type="SUPFAM" id="SSF51101">
    <property type="entry name" value="Mannose-binding lectins"/>
    <property type="match status" value="2"/>
</dbReference>
<evidence type="ECO:0000313" key="5">
    <source>
        <dbReference type="Proteomes" id="UP000027456"/>
    </source>
</evidence>
<name>A0A074S9W6_9AGAM</name>
<accession>A0A074S9W6</accession>
<protein>
    <submittedName>
        <fullName evidence="4">Jacalin domain protein</fullName>
    </submittedName>
</protein>
<evidence type="ECO:0000313" key="4">
    <source>
        <dbReference type="EMBL" id="KEP46787.1"/>
    </source>
</evidence>
<dbReference type="InterPro" id="IPR052321">
    <property type="entry name" value="PolyBind_ProtTraffic"/>
</dbReference>
<evidence type="ECO:0000259" key="3">
    <source>
        <dbReference type="PROSITE" id="PS51752"/>
    </source>
</evidence>
<dbReference type="InterPro" id="IPR001229">
    <property type="entry name" value="Jacalin-like_lectin_dom"/>
</dbReference>
<reference evidence="4 5" key="1">
    <citation type="submission" date="2013-12" db="EMBL/GenBank/DDBJ databases">
        <authorList>
            <person name="Cubeta M."/>
            <person name="Pakala S."/>
            <person name="Fedorova N."/>
            <person name="Thomas E."/>
            <person name="Dean R."/>
            <person name="Jabaji S."/>
            <person name="Neate S."/>
            <person name="Toda T."/>
            <person name="Tavantzis S."/>
            <person name="Vilgalys R."/>
            <person name="Bharathan N."/>
            <person name="Pakala S."/>
            <person name="Losada L.S."/>
            <person name="Zafar N."/>
            <person name="Nierman W."/>
        </authorList>
    </citation>
    <scope>NUCLEOTIDE SEQUENCE [LARGE SCALE GENOMIC DNA]</scope>
    <source>
        <strain evidence="4 5">123E</strain>
    </source>
</reference>
<sequence length="381" mass="42067">GAVAHAGWDDGTWITIDVPGSKWESIRIIAVAPTLSLLSENIQTRLTDLHNERIAYVPPLTIDPINWPFKIHDGTKDASRMISKVDIRSGDVVVSLSVTYLDGMASGCGGNRGGIEQTFILTEGEHIVELLTCADHEWLHAIQFITNTGRCSAIYGKLQGTPLISRSEGGVLTGFSISAKQHVDWDYGITGINGIWRHDIIPRAPKEADVYSDFIYAENQYGNGFNDRALIGNSNSIYITCVEVRAHGDIHSIEFTYADARDSKNRKFKAPRHGGSHGPYYRFDLEKGEHIVSVTGKYSVHWFTQLCFGTNLGRTSDVYGHGAGQSFSVRAPLGEDGKSMRLQYVIGRWRVNSTIVIDHDSQPSSRDGLNAAMFVWTQGLP</sequence>
<feature type="non-terminal residue" evidence="4">
    <location>
        <position position="1"/>
    </location>
</feature>
<dbReference type="HOGENOM" id="CLU_053908_0_0_1"/>
<dbReference type="EMBL" id="AZST01000952">
    <property type="protein sequence ID" value="KEP46787.1"/>
    <property type="molecule type" value="Genomic_DNA"/>
</dbReference>
<keyword evidence="1" id="KW-0732">Signal</keyword>
<dbReference type="GO" id="GO:0030246">
    <property type="term" value="F:carbohydrate binding"/>
    <property type="evidence" value="ECO:0007669"/>
    <property type="project" value="UniProtKB-KW"/>
</dbReference>
<feature type="domain" description="Jacalin-type lectin" evidence="3">
    <location>
        <begin position="214"/>
        <end position="360"/>
    </location>
</feature>
<comment type="caution">
    <text evidence="4">The sequence shown here is derived from an EMBL/GenBank/DDBJ whole genome shotgun (WGS) entry which is preliminary data.</text>
</comment>